<name>A0A1H2MX21_9ACTN</name>
<keyword evidence="2" id="KW-0812">Transmembrane</keyword>
<dbReference type="Proteomes" id="UP000198825">
    <property type="component" value="Chromosome I"/>
</dbReference>
<evidence type="ECO:0008006" key="5">
    <source>
        <dbReference type="Google" id="ProtNLM"/>
    </source>
</evidence>
<dbReference type="RefSeq" id="WP_091075289.1">
    <property type="nucleotide sequence ID" value="NZ_LT629799.1"/>
</dbReference>
<keyword evidence="2" id="KW-0472">Membrane</keyword>
<protein>
    <recommendedName>
        <fullName evidence="5">Lipopolysaccharide assembly protein A domain-containing protein</fullName>
    </recommendedName>
</protein>
<proteinExistence type="predicted"/>
<gene>
    <name evidence="3" type="ORF">SAMN04488544_2779</name>
</gene>
<feature type="region of interest" description="Disordered" evidence="1">
    <location>
        <begin position="38"/>
        <end position="63"/>
    </location>
</feature>
<dbReference type="EMBL" id="LT629799">
    <property type="protein sequence ID" value="SDU97096.1"/>
    <property type="molecule type" value="Genomic_DNA"/>
</dbReference>
<reference evidence="4" key="1">
    <citation type="submission" date="2016-10" db="EMBL/GenBank/DDBJ databases">
        <authorList>
            <person name="Varghese N."/>
            <person name="Submissions S."/>
        </authorList>
    </citation>
    <scope>NUCLEOTIDE SEQUENCE [LARGE SCALE GENOMIC DNA]</scope>
    <source>
        <strain evidence="4">DSM 21743</strain>
    </source>
</reference>
<evidence type="ECO:0000313" key="4">
    <source>
        <dbReference type="Proteomes" id="UP000198825"/>
    </source>
</evidence>
<keyword evidence="4" id="KW-1185">Reference proteome</keyword>
<organism evidence="3 4">
    <name type="scientific">Microlunatus sagamiharensis</name>
    <dbReference type="NCBI Taxonomy" id="546874"/>
    <lineage>
        <taxon>Bacteria</taxon>
        <taxon>Bacillati</taxon>
        <taxon>Actinomycetota</taxon>
        <taxon>Actinomycetes</taxon>
        <taxon>Propionibacteriales</taxon>
        <taxon>Propionibacteriaceae</taxon>
        <taxon>Microlunatus</taxon>
    </lineage>
</organism>
<evidence type="ECO:0000313" key="3">
    <source>
        <dbReference type="EMBL" id="SDU97096.1"/>
    </source>
</evidence>
<dbReference type="STRING" id="546874.SAMN04488544_2779"/>
<dbReference type="AlphaFoldDB" id="A0A1H2MX21"/>
<evidence type="ECO:0000256" key="1">
    <source>
        <dbReference type="SAM" id="MobiDB-lite"/>
    </source>
</evidence>
<accession>A0A1H2MX21</accession>
<keyword evidence="2" id="KW-1133">Transmembrane helix</keyword>
<sequence>MEVPLLPFALGAILATFALAVLGWWVASRVERRRRTARRIAETNRNWEQQGGARRPPGPPRAG</sequence>
<evidence type="ECO:0000256" key="2">
    <source>
        <dbReference type="SAM" id="Phobius"/>
    </source>
</evidence>
<feature type="transmembrane region" description="Helical" evidence="2">
    <location>
        <begin position="6"/>
        <end position="27"/>
    </location>
</feature>
<feature type="compositionally biased region" description="Low complexity" evidence="1">
    <location>
        <begin position="43"/>
        <end position="55"/>
    </location>
</feature>